<evidence type="ECO:0000313" key="2">
    <source>
        <dbReference type="Proteomes" id="UP001361239"/>
    </source>
</evidence>
<proteinExistence type="predicted"/>
<dbReference type="RefSeq" id="WP_339589048.1">
    <property type="nucleotide sequence ID" value="NZ_JBBHJZ010000005.1"/>
</dbReference>
<dbReference type="Proteomes" id="UP001361239">
    <property type="component" value="Unassembled WGS sequence"/>
</dbReference>
<comment type="caution">
    <text evidence="1">The sequence shown here is derived from an EMBL/GenBank/DDBJ whole genome shotgun (WGS) entry which is preliminary data.</text>
</comment>
<organism evidence="1 2">
    <name type="scientific">Novosphingobium anseongense</name>
    <dbReference type="NCBI Taxonomy" id="3133436"/>
    <lineage>
        <taxon>Bacteria</taxon>
        <taxon>Pseudomonadati</taxon>
        <taxon>Pseudomonadota</taxon>
        <taxon>Alphaproteobacteria</taxon>
        <taxon>Sphingomonadales</taxon>
        <taxon>Sphingomonadaceae</taxon>
        <taxon>Novosphingobium</taxon>
    </lineage>
</organism>
<name>A0ABU8S1M7_9SPHN</name>
<gene>
    <name evidence="1" type="ORF">WG901_20845</name>
</gene>
<sequence length="142" mass="15953">MRIRHNLYFGQQLTRELDAIIAREGGNKSQLINDVMLEWIANRGAGKVETLLKPRLDRLSKENGQLNRELGKCRRDVGIVLEALMLFVRYVLTAFAADPEHDQAALRRGSERYDRFIAQLGRQIAAGGSNLASNDDDEEAAS</sequence>
<protein>
    <submittedName>
        <fullName evidence="1">CopG family transcriptional regulator</fullName>
    </submittedName>
</protein>
<reference evidence="1 2" key="1">
    <citation type="submission" date="2024-03" db="EMBL/GenBank/DDBJ databases">
        <authorList>
            <person name="Jo J.-H."/>
        </authorList>
    </citation>
    <scope>NUCLEOTIDE SEQUENCE [LARGE SCALE GENOMIC DNA]</scope>
    <source>
        <strain evidence="1 2">PS1R-30</strain>
    </source>
</reference>
<dbReference type="EMBL" id="JBBHJZ010000005">
    <property type="protein sequence ID" value="MEJ5979113.1"/>
    <property type="molecule type" value="Genomic_DNA"/>
</dbReference>
<keyword evidence="2" id="KW-1185">Reference proteome</keyword>
<evidence type="ECO:0000313" key="1">
    <source>
        <dbReference type="EMBL" id="MEJ5979113.1"/>
    </source>
</evidence>
<accession>A0ABU8S1M7</accession>